<dbReference type="PANTHER" id="PTHR43245">
    <property type="entry name" value="BIFUNCTIONAL POLYMYXIN RESISTANCE PROTEIN ARNA"/>
    <property type="match status" value="1"/>
</dbReference>
<evidence type="ECO:0000313" key="3">
    <source>
        <dbReference type="Proteomes" id="UP000035337"/>
    </source>
</evidence>
<dbReference type="SUPFAM" id="SSF51735">
    <property type="entry name" value="NAD(P)-binding Rossmann-fold domains"/>
    <property type="match status" value="1"/>
</dbReference>
<dbReference type="InterPro" id="IPR036291">
    <property type="entry name" value="NAD(P)-bd_dom_sf"/>
</dbReference>
<proteinExistence type="predicted"/>
<dbReference type="RefSeq" id="WP_052569957.1">
    <property type="nucleotide sequence ID" value="NZ_CP009498.1"/>
</dbReference>
<dbReference type="InterPro" id="IPR001509">
    <property type="entry name" value="Epimerase_deHydtase"/>
</dbReference>
<keyword evidence="3" id="KW-1185">Reference proteome</keyword>
<dbReference type="STRING" id="1408281.Epro_0310"/>
<dbReference type="PANTHER" id="PTHR43245:SF58">
    <property type="entry name" value="BLL5923 PROTEIN"/>
    <property type="match status" value="1"/>
</dbReference>
<sequence>MRILLTGANGFVGSHVAEALVEQKHEVTAIVRKTSNLAWLSSLPLIYKYGDLSDKRFLEICSKDADVVIHCAGVVRAMDKDGYFKSNVDYTKNFCEAVLASNPNLKKFIFISSQAAMGPSLSNKPKLLTERETPVSDYGLSKLAAEGVVKSVLGGKVPYTIIRPASVYGPRDKDIFIFFNLIHKHLRPATVERRLVQLVYVKDIAQGVVNSIENAQSDNKLYYLGNETPYTWTEMGKVIAESVGKKAMPIPVPDFVFKFAGVAAQSFSYLTKKPAVLNRQKITEMLQEYWLADNSAAKTDLKIEFTPLEIASKITYNWYLRNHYF</sequence>
<dbReference type="Gene3D" id="3.40.50.720">
    <property type="entry name" value="NAD(P)-binding Rossmann-like Domain"/>
    <property type="match status" value="1"/>
</dbReference>
<organism evidence="2 3">
    <name type="scientific">Endomicrobium proavitum</name>
    <dbReference type="NCBI Taxonomy" id="1408281"/>
    <lineage>
        <taxon>Bacteria</taxon>
        <taxon>Pseudomonadati</taxon>
        <taxon>Elusimicrobiota</taxon>
        <taxon>Endomicrobiia</taxon>
        <taxon>Endomicrobiales</taxon>
        <taxon>Endomicrobiaceae</taxon>
        <taxon>Endomicrobium</taxon>
    </lineage>
</organism>
<dbReference type="Pfam" id="PF01370">
    <property type="entry name" value="Epimerase"/>
    <property type="match status" value="1"/>
</dbReference>
<name>A0A0G3WJL6_9BACT</name>
<dbReference type="InterPro" id="IPR050177">
    <property type="entry name" value="Lipid_A_modif_metabolic_enz"/>
</dbReference>
<protein>
    <submittedName>
        <fullName evidence="2">Nucleoside-diphosphate-sugar epimerase</fullName>
    </submittedName>
</protein>
<accession>A0A0G3WJL6</accession>
<feature type="domain" description="NAD-dependent epimerase/dehydratase" evidence="1">
    <location>
        <begin position="3"/>
        <end position="219"/>
    </location>
</feature>
<dbReference type="EMBL" id="CP009498">
    <property type="protein sequence ID" value="AKL97689.1"/>
    <property type="molecule type" value="Genomic_DNA"/>
</dbReference>
<reference evidence="2 3" key="1">
    <citation type="submission" date="2014-09" db="EMBL/GenBank/DDBJ databases">
        <title>Complete genome sequence of Endomicrobium proavitum.</title>
        <authorList>
            <person name="Zheng H."/>
        </authorList>
    </citation>
    <scope>NUCLEOTIDE SEQUENCE [LARGE SCALE GENOMIC DNA]</scope>
    <source>
        <strain evidence="2 3">Rsa215</strain>
    </source>
</reference>
<dbReference type="KEGG" id="epo:Epro_0310"/>
<gene>
    <name evidence="2" type="ORF">Epro_0310</name>
</gene>
<dbReference type="Proteomes" id="UP000035337">
    <property type="component" value="Chromosome"/>
</dbReference>
<dbReference type="AlphaFoldDB" id="A0A0G3WJL6"/>
<evidence type="ECO:0000259" key="1">
    <source>
        <dbReference type="Pfam" id="PF01370"/>
    </source>
</evidence>
<evidence type="ECO:0000313" key="2">
    <source>
        <dbReference type="EMBL" id="AKL97689.1"/>
    </source>
</evidence>